<reference evidence="2 3" key="1">
    <citation type="submission" date="2018-07" db="EMBL/GenBank/DDBJ databases">
        <title>Venubactetium sediminum gen. nov., sp. nov., isolated from a marine solar saltern.</title>
        <authorList>
            <person name="Wang S."/>
        </authorList>
    </citation>
    <scope>NUCLEOTIDE SEQUENCE [LARGE SCALE GENOMIC DNA]</scope>
    <source>
        <strain evidence="2 3">WD2A32</strain>
    </source>
</reference>
<gene>
    <name evidence="2" type="ORF">DRB17_08625</name>
</gene>
<name>A0A369TD20_9PROT</name>
<evidence type="ECO:0000313" key="2">
    <source>
        <dbReference type="EMBL" id="RDD62285.1"/>
    </source>
</evidence>
<keyword evidence="2" id="KW-0489">Methyltransferase</keyword>
<evidence type="ECO:0000313" key="3">
    <source>
        <dbReference type="Proteomes" id="UP000253941"/>
    </source>
</evidence>
<dbReference type="GO" id="GO:0032259">
    <property type="term" value="P:methylation"/>
    <property type="evidence" value="ECO:0007669"/>
    <property type="project" value="UniProtKB-KW"/>
</dbReference>
<dbReference type="InterPro" id="IPR029063">
    <property type="entry name" value="SAM-dependent_MTases_sf"/>
</dbReference>
<dbReference type="PANTHER" id="PTHR43861:SF3">
    <property type="entry name" value="PUTATIVE (AFU_ORTHOLOGUE AFUA_2G14390)-RELATED"/>
    <property type="match status" value="1"/>
</dbReference>
<dbReference type="SUPFAM" id="SSF53335">
    <property type="entry name" value="S-adenosyl-L-methionine-dependent methyltransferases"/>
    <property type="match status" value="1"/>
</dbReference>
<sequence>MRDCTKWKGKIVKILVAIANYGTKNVHLAEKLINTYRNFKHDVDIVVLSNIDKDFGDNVDVRVGLPSENPWSLPFAHRPIFVDRKDDYDLFIYSEDDTEIKEEHIDAFLKATEVLPADKIAGFIRYEIAEDGTTYYSTVHGRYYWDPNSVFQAGGYTFARYTNDHAASYILTRQQLHRCIESGGYAITPHEGRYDMLCSAATDPYTRCGLAKVIPISHLPQFRLRHLSDVYLGRIGIEKQEVDRQIEKLLSLVQQDGEPRGPLFNPRPRLDTAEFDKRYFQPYRQDIIDALPRGARRVLSIGCERGLSERRLIELGHEVTAVPLDCVIAESAKMRGIEVLPADYGMASETLGDRRFDALLFNNVLQYVEQPEDLIRKFLKHVAPGGIVVAESYNFAHVSLRMRRYKGDPVARRLNGHATFADTGIHTVSGAGIRQWFKAAGLQPQRISYQLEGREARLSKYSLGTVDPWLGRRFVALAARGNGVPA</sequence>
<comment type="caution">
    <text evidence="2">The sequence shown here is derived from an EMBL/GenBank/DDBJ whole genome shotgun (WGS) entry which is preliminary data.</text>
</comment>
<organism evidence="2 3">
    <name type="scientific">Ferruginivarius sediminum</name>
    <dbReference type="NCBI Taxonomy" id="2661937"/>
    <lineage>
        <taxon>Bacteria</taxon>
        <taxon>Pseudomonadati</taxon>
        <taxon>Pseudomonadota</taxon>
        <taxon>Alphaproteobacteria</taxon>
        <taxon>Rhodospirillales</taxon>
        <taxon>Rhodospirillaceae</taxon>
        <taxon>Ferruginivarius</taxon>
    </lineage>
</organism>
<protein>
    <submittedName>
        <fullName evidence="2">Methyltransferase domain-containing protein</fullName>
    </submittedName>
</protein>
<dbReference type="PANTHER" id="PTHR43861">
    <property type="entry name" value="TRANS-ACONITATE 2-METHYLTRANSFERASE-RELATED"/>
    <property type="match status" value="1"/>
</dbReference>
<keyword evidence="1 2" id="KW-0808">Transferase</keyword>
<dbReference type="Gene3D" id="3.40.50.150">
    <property type="entry name" value="Vaccinia Virus protein VP39"/>
    <property type="match status" value="1"/>
</dbReference>
<proteinExistence type="predicted"/>
<accession>A0A369TD20</accession>
<keyword evidence="3" id="KW-1185">Reference proteome</keyword>
<dbReference type="Pfam" id="PF13489">
    <property type="entry name" value="Methyltransf_23"/>
    <property type="match status" value="1"/>
</dbReference>
<dbReference type="Proteomes" id="UP000253941">
    <property type="component" value="Unassembled WGS sequence"/>
</dbReference>
<dbReference type="AlphaFoldDB" id="A0A369TD20"/>
<dbReference type="GO" id="GO:0008168">
    <property type="term" value="F:methyltransferase activity"/>
    <property type="evidence" value="ECO:0007669"/>
    <property type="project" value="UniProtKB-KW"/>
</dbReference>
<evidence type="ECO:0000256" key="1">
    <source>
        <dbReference type="ARBA" id="ARBA00022679"/>
    </source>
</evidence>
<dbReference type="EMBL" id="QPMH01000006">
    <property type="protein sequence ID" value="RDD62285.1"/>
    <property type="molecule type" value="Genomic_DNA"/>
</dbReference>
<dbReference type="CDD" id="cd02440">
    <property type="entry name" value="AdoMet_MTases"/>
    <property type="match status" value="1"/>
</dbReference>